<dbReference type="EMBL" id="CP061799">
    <property type="protein sequence ID" value="QTA81652.1"/>
    <property type="molecule type" value="Genomic_DNA"/>
</dbReference>
<name>A0A975BAB7_9BACT</name>
<reference evidence="2" key="1">
    <citation type="journal article" date="2021" name="Microb. Physiol.">
        <title>Proteogenomic Insights into the Physiology of Marine, Sulfate-Reducing, Filamentous Desulfonema limicola and Desulfonema magnum.</title>
        <authorList>
            <person name="Schnaars V."/>
            <person name="Wohlbrand L."/>
            <person name="Scheve S."/>
            <person name="Hinrichs C."/>
            <person name="Reinhardt R."/>
            <person name="Rabus R."/>
        </authorList>
    </citation>
    <scope>NUCLEOTIDE SEQUENCE</scope>
    <source>
        <strain evidence="2">5ac10</strain>
    </source>
</reference>
<dbReference type="Pfam" id="PF12654">
    <property type="entry name" value="DUF3786"/>
    <property type="match status" value="1"/>
</dbReference>
<proteinExistence type="predicted"/>
<feature type="domain" description="DUF3786" evidence="1">
    <location>
        <begin position="26"/>
        <end position="196"/>
    </location>
</feature>
<dbReference type="KEGG" id="dli:dnl_39950"/>
<keyword evidence="3" id="KW-1185">Reference proteome</keyword>
<gene>
    <name evidence="2" type="ORF">dnl_39950</name>
</gene>
<dbReference type="InterPro" id="IPR024264">
    <property type="entry name" value="DUF3786"/>
</dbReference>
<evidence type="ECO:0000313" key="2">
    <source>
        <dbReference type="EMBL" id="QTA81652.1"/>
    </source>
</evidence>
<sequence>MTKKAGVFEKTYKDYIKQLSEIDYLSKADMLGAEISGRDLIIPFYKNKYRVSDSGITDLQGEIANFSISVVLCKYILLCPDKLPEHGNWITYREFKNAGPLTVYFANNTNKIIESSFADNPDALEKAWKKMNGVLFNDDSSHDISIIFSALPRIPVLLRFNFKEQEFPAQCSVLFKQSAEKFLDMESLAIAGTFLAGNLI</sequence>
<dbReference type="RefSeq" id="WP_207687662.1">
    <property type="nucleotide sequence ID" value="NZ_CP061799.1"/>
</dbReference>
<dbReference type="Proteomes" id="UP000663720">
    <property type="component" value="Chromosome"/>
</dbReference>
<dbReference type="AlphaFoldDB" id="A0A975BAB7"/>
<protein>
    <submittedName>
        <fullName evidence="2">DUF3786</fullName>
    </submittedName>
</protein>
<accession>A0A975BAB7</accession>
<organism evidence="2 3">
    <name type="scientific">Desulfonema limicola</name>
    <dbReference type="NCBI Taxonomy" id="45656"/>
    <lineage>
        <taxon>Bacteria</taxon>
        <taxon>Pseudomonadati</taxon>
        <taxon>Thermodesulfobacteriota</taxon>
        <taxon>Desulfobacteria</taxon>
        <taxon>Desulfobacterales</taxon>
        <taxon>Desulfococcaceae</taxon>
        <taxon>Desulfonema</taxon>
    </lineage>
</organism>
<evidence type="ECO:0000313" key="3">
    <source>
        <dbReference type="Proteomes" id="UP000663720"/>
    </source>
</evidence>
<evidence type="ECO:0000259" key="1">
    <source>
        <dbReference type="Pfam" id="PF12654"/>
    </source>
</evidence>